<organism evidence="10 11">
    <name type="scientific">Rhodococcus chondri</name>
    <dbReference type="NCBI Taxonomy" id="3065941"/>
    <lineage>
        <taxon>Bacteria</taxon>
        <taxon>Bacillati</taxon>
        <taxon>Actinomycetota</taxon>
        <taxon>Actinomycetes</taxon>
        <taxon>Mycobacteriales</taxon>
        <taxon>Nocardiaceae</taxon>
        <taxon>Rhodococcus</taxon>
    </lineage>
</organism>
<evidence type="ECO:0000256" key="1">
    <source>
        <dbReference type="ARBA" id="ARBA00004651"/>
    </source>
</evidence>
<dbReference type="Gene3D" id="1.20.1560.10">
    <property type="entry name" value="ABC transporter type 1, transmembrane domain"/>
    <property type="match status" value="1"/>
</dbReference>
<proteinExistence type="predicted"/>
<dbReference type="PANTHER" id="PTHR43394">
    <property type="entry name" value="ATP-DEPENDENT PERMEASE MDL1, MITOCHONDRIAL"/>
    <property type="match status" value="1"/>
</dbReference>
<evidence type="ECO:0000259" key="8">
    <source>
        <dbReference type="PROSITE" id="PS50893"/>
    </source>
</evidence>
<comment type="caution">
    <text evidence="10">The sequence shown here is derived from an EMBL/GenBank/DDBJ whole genome shotgun (WGS) entry which is preliminary data.</text>
</comment>
<evidence type="ECO:0000256" key="3">
    <source>
        <dbReference type="ARBA" id="ARBA00022741"/>
    </source>
</evidence>
<keyword evidence="5 7" id="KW-1133">Transmembrane helix</keyword>
<dbReference type="InterPro" id="IPR011527">
    <property type="entry name" value="ABC1_TM_dom"/>
</dbReference>
<evidence type="ECO:0000256" key="7">
    <source>
        <dbReference type="SAM" id="Phobius"/>
    </source>
</evidence>
<keyword evidence="3" id="KW-0547">Nucleotide-binding</keyword>
<evidence type="ECO:0000256" key="6">
    <source>
        <dbReference type="ARBA" id="ARBA00023136"/>
    </source>
</evidence>
<keyword evidence="4 10" id="KW-0067">ATP-binding</keyword>
<dbReference type="Pfam" id="PF00664">
    <property type="entry name" value="ABC_membrane"/>
    <property type="match status" value="1"/>
</dbReference>
<dbReference type="PROSITE" id="PS50893">
    <property type="entry name" value="ABC_TRANSPORTER_2"/>
    <property type="match status" value="1"/>
</dbReference>
<dbReference type="InterPro" id="IPR027417">
    <property type="entry name" value="P-loop_NTPase"/>
</dbReference>
<keyword evidence="6 7" id="KW-0472">Membrane</keyword>
<dbReference type="CDD" id="cd03254">
    <property type="entry name" value="ABCC_Glucan_exporter_like"/>
    <property type="match status" value="1"/>
</dbReference>
<dbReference type="GO" id="GO:0005524">
    <property type="term" value="F:ATP binding"/>
    <property type="evidence" value="ECO:0007669"/>
    <property type="project" value="UniProtKB-KW"/>
</dbReference>
<keyword evidence="11" id="KW-1185">Reference proteome</keyword>
<feature type="transmembrane region" description="Helical" evidence="7">
    <location>
        <begin position="212"/>
        <end position="229"/>
    </location>
</feature>
<protein>
    <submittedName>
        <fullName evidence="10">ABC transporter ATP-binding protein</fullName>
    </submittedName>
</protein>
<dbReference type="RefSeq" id="WP_330151102.1">
    <property type="nucleotide sequence ID" value="NZ_JAUZMZ010000021.1"/>
</dbReference>
<feature type="domain" description="ABC transporter" evidence="8">
    <location>
        <begin position="387"/>
        <end position="621"/>
    </location>
</feature>
<dbReference type="SMART" id="SM00382">
    <property type="entry name" value="AAA"/>
    <property type="match status" value="1"/>
</dbReference>
<dbReference type="InterPro" id="IPR017871">
    <property type="entry name" value="ABC_transporter-like_CS"/>
</dbReference>
<feature type="domain" description="ABC transmembrane type-1" evidence="9">
    <location>
        <begin position="32"/>
        <end position="353"/>
    </location>
</feature>
<evidence type="ECO:0000256" key="5">
    <source>
        <dbReference type="ARBA" id="ARBA00022989"/>
    </source>
</evidence>
<dbReference type="EMBL" id="JAUZMZ010000021">
    <property type="protein sequence ID" value="MEE2031668.1"/>
    <property type="molecule type" value="Genomic_DNA"/>
</dbReference>
<evidence type="ECO:0000313" key="10">
    <source>
        <dbReference type="EMBL" id="MEE2031668.1"/>
    </source>
</evidence>
<evidence type="ECO:0000256" key="4">
    <source>
        <dbReference type="ARBA" id="ARBA00022840"/>
    </source>
</evidence>
<feature type="transmembrane region" description="Helical" evidence="7">
    <location>
        <begin position="289"/>
        <end position="315"/>
    </location>
</feature>
<dbReference type="InterPro" id="IPR036640">
    <property type="entry name" value="ABC1_TM_sf"/>
</dbReference>
<dbReference type="SUPFAM" id="SSF90123">
    <property type="entry name" value="ABC transporter transmembrane region"/>
    <property type="match status" value="1"/>
</dbReference>
<accession>A0ABU7JNQ1</accession>
<dbReference type="PROSITE" id="PS00211">
    <property type="entry name" value="ABC_TRANSPORTER_1"/>
    <property type="match status" value="1"/>
</dbReference>
<evidence type="ECO:0000259" key="9">
    <source>
        <dbReference type="PROSITE" id="PS50929"/>
    </source>
</evidence>
<feature type="transmembrane region" description="Helical" evidence="7">
    <location>
        <begin position="27"/>
        <end position="50"/>
    </location>
</feature>
<reference evidence="10 11" key="1">
    <citation type="submission" date="2023-08" db="EMBL/GenBank/DDBJ databases">
        <authorList>
            <person name="Girao M."/>
            <person name="Carvalho M.F."/>
        </authorList>
    </citation>
    <scope>NUCLEOTIDE SEQUENCE [LARGE SCALE GENOMIC DNA]</scope>
    <source>
        <strain evidence="10 11">CC-R104</strain>
    </source>
</reference>
<dbReference type="Proteomes" id="UP001331936">
    <property type="component" value="Unassembled WGS sequence"/>
</dbReference>
<dbReference type="Pfam" id="PF00005">
    <property type="entry name" value="ABC_tran"/>
    <property type="match status" value="1"/>
</dbReference>
<feature type="transmembrane region" description="Helical" evidence="7">
    <location>
        <begin position="110"/>
        <end position="132"/>
    </location>
</feature>
<comment type="subcellular location">
    <subcellularLocation>
        <location evidence="1">Cell membrane</location>
        <topology evidence="1">Multi-pass membrane protein</topology>
    </subcellularLocation>
</comment>
<dbReference type="Gene3D" id="3.40.50.300">
    <property type="entry name" value="P-loop containing nucleotide triphosphate hydrolases"/>
    <property type="match status" value="1"/>
</dbReference>
<name>A0ABU7JNQ1_9NOCA</name>
<dbReference type="InterPro" id="IPR003439">
    <property type="entry name" value="ABC_transporter-like_ATP-bd"/>
</dbReference>
<gene>
    <name evidence="10" type="ORF">Q8814_05990</name>
</gene>
<evidence type="ECO:0000313" key="11">
    <source>
        <dbReference type="Proteomes" id="UP001331936"/>
    </source>
</evidence>
<dbReference type="PANTHER" id="PTHR43394:SF1">
    <property type="entry name" value="ATP-BINDING CASSETTE SUB-FAMILY B MEMBER 10, MITOCHONDRIAL"/>
    <property type="match status" value="1"/>
</dbReference>
<dbReference type="CDD" id="cd18547">
    <property type="entry name" value="ABC_6TM_Tm288_like"/>
    <property type="match status" value="1"/>
</dbReference>
<dbReference type="InterPro" id="IPR039421">
    <property type="entry name" value="Type_1_exporter"/>
</dbReference>
<dbReference type="InterPro" id="IPR003593">
    <property type="entry name" value="AAA+_ATPase"/>
</dbReference>
<dbReference type="PROSITE" id="PS50929">
    <property type="entry name" value="ABC_TM1F"/>
    <property type="match status" value="1"/>
</dbReference>
<feature type="transmembrane region" description="Helical" evidence="7">
    <location>
        <begin position="189"/>
        <end position="206"/>
    </location>
</feature>
<keyword evidence="2 7" id="KW-0812">Transmembrane</keyword>
<evidence type="ECO:0000256" key="2">
    <source>
        <dbReference type="ARBA" id="ARBA00022692"/>
    </source>
</evidence>
<dbReference type="SUPFAM" id="SSF52540">
    <property type="entry name" value="P-loop containing nucleoside triphosphate hydrolases"/>
    <property type="match status" value="1"/>
</dbReference>
<sequence length="628" mass="68341">MTTPEEAAPSRMRTVGRVLGLLHPHRYAVYSVLLAAFLGVVSSSIAPFVLGRGTDVIFNGVIGQQLPAGLSKEAAVARLRAEGRDQFADMVSGMSVVPGVGIDFGNLGRILVIVLALYLLSSALIWAAAYGLNEIVQRVVRDMRSSVERKIHKLPLKYFDTHSRGDLLSRVTNDIDNVSAGMQESISQLVLAVLTLIGLVVMMLVISPLLALVAILTVPASVVATVLVARRSRKHFAAQWEATGVLNGQIEEAFTGHELITAYGRTEVVQERFTDTNESLFRAAYRAQFVSGLVMPLVTFLGNIGYVVVAVLGGLRVASGTATLGEIQALIQYSRQLVQPLAQIGAMVNLLQSAAASAERVFAILDEDEEQPESPAPTMPWSRHGLVEFEDVSFSYLPDRPLIENLSLRAEPGQMIAIVGPTGAGKTTLVNLILRFYEVDAGRILVDGVDITSMSRDELRSRIGIVLQDTWLFGGTIRENIAYGNPYATENQIMSAARMSYVDRFVRALPDGYDTVVDEESGSLSAGERQLITIARAFVSKPSILILDEATSSVDTRTELLVQQATARLRDDRTSFVIAHRLSTIRDADRIVVMEDGRIVEQGTHEGLLESNGAYARLYDAQFKALVE</sequence>